<comment type="caution">
    <text evidence="9">The sequence shown here is derived from an EMBL/GenBank/DDBJ whole genome shotgun (WGS) entry which is preliminary data.</text>
</comment>
<dbReference type="OrthoDB" id="9787787at2"/>
<keyword evidence="6" id="KW-0742">SOS response</keyword>
<organism evidence="9 10">
    <name type="scientific">Atlantibacter subterraneus</name>
    <dbReference type="NCBI Taxonomy" id="255519"/>
    <lineage>
        <taxon>Bacteria</taxon>
        <taxon>Pseudomonadati</taxon>
        <taxon>Pseudomonadota</taxon>
        <taxon>Gammaproteobacteria</taxon>
        <taxon>Enterobacterales</taxon>
        <taxon>Enterobacteriaceae</taxon>
        <taxon>Atlantibacter</taxon>
    </lineage>
</organism>
<dbReference type="Proteomes" id="UP000275331">
    <property type="component" value="Unassembled WGS sequence"/>
</dbReference>
<keyword evidence="2" id="KW-0227">DNA damage</keyword>
<dbReference type="SUPFAM" id="SSF51306">
    <property type="entry name" value="LexA/Signal peptidase"/>
    <property type="match status" value="1"/>
</dbReference>
<comment type="similarity">
    <text evidence="1 7">Belongs to the peptidase S24 family.</text>
</comment>
<dbReference type="InterPro" id="IPR050077">
    <property type="entry name" value="LexA_repressor"/>
</dbReference>
<evidence type="ECO:0000256" key="5">
    <source>
        <dbReference type="ARBA" id="ARBA00023204"/>
    </source>
</evidence>
<dbReference type="GO" id="GO:0016787">
    <property type="term" value="F:hydrolase activity"/>
    <property type="evidence" value="ECO:0007669"/>
    <property type="project" value="UniProtKB-KW"/>
</dbReference>
<dbReference type="NCBIfam" id="NF007621">
    <property type="entry name" value="PRK10276.1"/>
    <property type="match status" value="1"/>
</dbReference>
<evidence type="ECO:0000256" key="3">
    <source>
        <dbReference type="ARBA" id="ARBA00022801"/>
    </source>
</evidence>
<dbReference type="InterPro" id="IPR015927">
    <property type="entry name" value="Peptidase_S24_S26A/B/C"/>
</dbReference>
<dbReference type="GO" id="GO:0003677">
    <property type="term" value="F:DNA binding"/>
    <property type="evidence" value="ECO:0007669"/>
    <property type="project" value="InterPro"/>
</dbReference>
<proteinExistence type="inferred from homology"/>
<sequence>MNRLIPLSEATRPEYLPLFLEYVPCGFPSPAQDYIETRIDIAALCIQHPSATYFLKASGDSMTGEGISDGDLLVVDSALTPQHGDVVVAAVDGDFTVKLLRLRPVPQLVPTNPAYRPITFTDDSQLQIFGVVSWVLKKKRS</sequence>
<dbReference type="InterPro" id="IPR039418">
    <property type="entry name" value="LexA-like"/>
</dbReference>
<dbReference type="Gene3D" id="2.10.109.10">
    <property type="entry name" value="Umud Fragment, subunit A"/>
    <property type="match status" value="1"/>
</dbReference>
<dbReference type="GO" id="GO:0009432">
    <property type="term" value="P:SOS response"/>
    <property type="evidence" value="ECO:0007669"/>
    <property type="project" value="UniProtKB-KW"/>
</dbReference>
<feature type="domain" description="Peptidase S24/S26A/S26B/S26C" evidence="8">
    <location>
        <begin position="18"/>
        <end position="132"/>
    </location>
</feature>
<protein>
    <submittedName>
        <fullName evidence="9">Translesion error-prone DNA polymerase V autoproteolytic subunit</fullName>
    </submittedName>
</protein>
<evidence type="ECO:0000256" key="2">
    <source>
        <dbReference type="ARBA" id="ARBA00022763"/>
    </source>
</evidence>
<dbReference type="CDD" id="cd06529">
    <property type="entry name" value="S24_LexA-like"/>
    <property type="match status" value="1"/>
</dbReference>
<accession>A0A3R9GKQ1</accession>
<evidence type="ECO:0000259" key="8">
    <source>
        <dbReference type="Pfam" id="PF00717"/>
    </source>
</evidence>
<evidence type="ECO:0000256" key="1">
    <source>
        <dbReference type="ARBA" id="ARBA00007484"/>
    </source>
</evidence>
<evidence type="ECO:0000256" key="6">
    <source>
        <dbReference type="ARBA" id="ARBA00023236"/>
    </source>
</evidence>
<dbReference type="PANTHER" id="PTHR33516:SF2">
    <property type="entry name" value="LEXA REPRESSOR-RELATED"/>
    <property type="match status" value="1"/>
</dbReference>
<keyword evidence="3 7" id="KW-0378">Hydrolase</keyword>
<evidence type="ECO:0000256" key="7">
    <source>
        <dbReference type="RuleBase" id="RU003991"/>
    </source>
</evidence>
<dbReference type="AlphaFoldDB" id="A0A3R9GKQ1"/>
<evidence type="ECO:0000313" key="10">
    <source>
        <dbReference type="Proteomes" id="UP000275331"/>
    </source>
</evidence>
<keyword evidence="5" id="KW-0234">DNA repair</keyword>
<evidence type="ECO:0000313" key="9">
    <source>
        <dbReference type="EMBL" id="RSE22510.1"/>
    </source>
</evidence>
<dbReference type="RefSeq" id="WP_125295223.1">
    <property type="nucleotide sequence ID" value="NZ_JAPTZM010000001.1"/>
</dbReference>
<dbReference type="GO" id="GO:0006355">
    <property type="term" value="P:regulation of DNA-templated transcription"/>
    <property type="evidence" value="ECO:0007669"/>
    <property type="project" value="InterPro"/>
</dbReference>
<dbReference type="GO" id="GO:0006281">
    <property type="term" value="P:DNA repair"/>
    <property type="evidence" value="ECO:0007669"/>
    <property type="project" value="UniProtKB-KW"/>
</dbReference>
<dbReference type="PRINTS" id="PR00726">
    <property type="entry name" value="LEXASERPTASE"/>
</dbReference>
<evidence type="ECO:0000256" key="4">
    <source>
        <dbReference type="ARBA" id="ARBA00022813"/>
    </source>
</evidence>
<dbReference type="PANTHER" id="PTHR33516">
    <property type="entry name" value="LEXA REPRESSOR"/>
    <property type="match status" value="1"/>
</dbReference>
<gene>
    <name evidence="9" type="ORF">EGT71_20745</name>
</gene>
<dbReference type="Pfam" id="PF00717">
    <property type="entry name" value="Peptidase_S24"/>
    <property type="match status" value="1"/>
</dbReference>
<name>A0A3R9GKQ1_9ENTR</name>
<dbReference type="EMBL" id="RHXB01000017">
    <property type="protein sequence ID" value="RSE22510.1"/>
    <property type="molecule type" value="Genomic_DNA"/>
</dbReference>
<keyword evidence="4 7" id="KW-0068">Autocatalytic cleavage</keyword>
<reference evidence="9 10" key="1">
    <citation type="submission" date="2018-10" db="EMBL/GenBank/DDBJ databases">
        <title>Transmission dynamics of multidrug resistant bacteria on intensive care unit surfaces.</title>
        <authorList>
            <person name="D'Souza A.W."/>
            <person name="Potter R.F."/>
            <person name="Wallace M."/>
            <person name="Shupe A."/>
            <person name="Patel S."/>
            <person name="Sun S."/>
            <person name="Gul D."/>
            <person name="Kwon J.H."/>
            <person name="Andleeb S."/>
            <person name="Burnham C.-A.D."/>
            <person name="Dantas G."/>
        </authorList>
    </citation>
    <scope>NUCLEOTIDE SEQUENCE [LARGE SCALE GENOMIC DNA]</scope>
    <source>
        <strain evidence="9 10">AS_373</strain>
    </source>
</reference>
<dbReference type="InterPro" id="IPR006197">
    <property type="entry name" value="Peptidase_S24_LexA"/>
</dbReference>
<dbReference type="InterPro" id="IPR036286">
    <property type="entry name" value="LexA/Signal_pep-like_sf"/>
</dbReference>